<dbReference type="PATRIC" id="fig|1653479.3.peg.5008"/>
<evidence type="ECO:0000313" key="9">
    <source>
        <dbReference type="EMBL" id="AMY26198.1"/>
    </source>
</evidence>
<dbReference type="GO" id="GO:0046872">
    <property type="term" value="F:metal ion binding"/>
    <property type="evidence" value="ECO:0007669"/>
    <property type="project" value="UniProtKB-KW"/>
</dbReference>
<evidence type="ECO:0000256" key="6">
    <source>
        <dbReference type="RuleBase" id="RU003983"/>
    </source>
</evidence>
<evidence type="ECO:0000256" key="3">
    <source>
        <dbReference type="ARBA" id="ARBA00022801"/>
    </source>
</evidence>
<evidence type="ECO:0000256" key="4">
    <source>
        <dbReference type="ARBA" id="ARBA00022833"/>
    </source>
</evidence>
<geneLocation type="plasmid" evidence="9 10">
    <name>unnamed1</name>
</geneLocation>
<evidence type="ECO:0000313" key="10">
    <source>
        <dbReference type="Proteomes" id="UP000076038"/>
    </source>
</evidence>
<dbReference type="Gene3D" id="3.30.2010.10">
    <property type="entry name" value="Metalloproteases ('zincins'), catalytic domain"/>
    <property type="match status" value="1"/>
</dbReference>
<keyword evidence="5 6" id="KW-0482">Metalloprotease</keyword>
<feature type="transmembrane region" description="Helical" evidence="7">
    <location>
        <begin position="33"/>
        <end position="58"/>
    </location>
</feature>
<evidence type="ECO:0000256" key="5">
    <source>
        <dbReference type="ARBA" id="ARBA00023049"/>
    </source>
</evidence>
<gene>
    <name evidence="9" type="primary">htpX_4</name>
    <name evidence="9" type="ORF">A3Q41_04943</name>
</gene>
<evidence type="ECO:0000256" key="7">
    <source>
        <dbReference type="SAM" id="Phobius"/>
    </source>
</evidence>
<keyword evidence="9" id="KW-0614">Plasmid</keyword>
<accession>A0A143QTP8</accession>
<dbReference type="InterPro" id="IPR001915">
    <property type="entry name" value="Peptidase_M48"/>
</dbReference>
<feature type="transmembrane region" description="Helical" evidence="7">
    <location>
        <begin position="286"/>
        <end position="317"/>
    </location>
</feature>
<dbReference type="Pfam" id="PF01435">
    <property type="entry name" value="Peptidase_M48"/>
    <property type="match status" value="1"/>
</dbReference>
<organism evidence="9 10">
    <name type="scientific">Rhodococcoides fascians</name>
    <name type="common">Rhodococcus fascians</name>
    <dbReference type="NCBI Taxonomy" id="1828"/>
    <lineage>
        <taxon>Bacteria</taxon>
        <taxon>Bacillati</taxon>
        <taxon>Actinomycetota</taxon>
        <taxon>Actinomycetes</taxon>
        <taxon>Mycobacteriales</taxon>
        <taxon>Nocardiaceae</taxon>
        <taxon>Rhodococcoides</taxon>
    </lineage>
</organism>
<dbReference type="InterPro" id="IPR052173">
    <property type="entry name" value="Beta-lactam_resp_regulator"/>
</dbReference>
<dbReference type="RefSeq" id="WP_008720986.1">
    <property type="nucleotide sequence ID" value="NZ_CP015221.1"/>
</dbReference>
<dbReference type="GO" id="GO:0006508">
    <property type="term" value="P:proteolysis"/>
    <property type="evidence" value="ECO:0007669"/>
    <property type="project" value="UniProtKB-KW"/>
</dbReference>
<dbReference type="PANTHER" id="PTHR34978">
    <property type="entry name" value="POSSIBLE SENSOR-TRANSDUCER PROTEIN BLAR"/>
    <property type="match status" value="1"/>
</dbReference>
<dbReference type="EMBL" id="CP015221">
    <property type="protein sequence ID" value="AMY26198.1"/>
    <property type="molecule type" value="Genomic_DNA"/>
</dbReference>
<protein>
    <submittedName>
        <fullName evidence="9">Protease HtpX</fullName>
        <ecNumber evidence="9">3.4.24.-</ecNumber>
    </submittedName>
</protein>
<dbReference type="PANTHER" id="PTHR34978:SF3">
    <property type="entry name" value="SLR0241 PROTEIN"/>
    <property type="match status" value="1"/>
</dbReference>
<dbReference type="CDD" id="cd07326">
    <property type="entry name" value="M56_BlaR1_MecR1_like"/>
    <property type="match status" value="1"/>
</dbReference>
<proteinExistence type="inferred from homology"/>
<feature type="domain" description="Peptidase M48" evidence="8">
    <location>
        <begin position="123"/>
        <end position="238"/>
    </location>
</feature>
<keyword evidence="4 6" id="KW-0862">Zinc</keyword>
<dbReference type="EC" id="3.4.24.-" evidence="9"/>
<dbReference type="GO" id="GO:0004222">
    <property type="term" value="F:metalloendopeptidase activity"/>
    <property type="evidence" value="ECO:0007669"/>
    <property type="project" value="InterPro"/>
</dbReference>
<sequence>MIVALALLLAATLVAVAMPPLLTSLTRTVGPSLALTAWIGSIAGVLFLVGSAVAVLLWPGHAPAEGMVELAVRCLGSLQHAAQPWIGEAVAGASVVLAASASARVLRSTRRQLRARSKVRDYHRDVIAVVARTDPGPEPIMWLDHPLPLAYSIDGRPGYVVATEGLLAHLDPEQQRAVIAHERAHLRGRHHRIVNICEILAKALPRVPLFAAAPAAVRVLVEVAADRSAAAVTSADTVRSALSTVSQAHSARPLWALGLIGDSTTERLHHLDTSAQTPSRTRAGAYAAAAVLPLVVPAVLAVVSLSAVSAAACAVLLI</sequence>
<comment type="cofactor">
    <cofactor evidence="6">
        <name>Zn(2+)</name>
        <dbReference type="ChEBI" id="CHEBI:29105"/>
    </cofactor>
    <text evidence="6">Binds 1 zinc ion per subunit.</text>
</comment>
<evidence type="ECO:0000256" key="1">
    <source>
        <dbReference type="ARBA" id="ARBA00022670"/>
    </source>
</evidence>
<reference evidence="10" key="2">
    <citation type="submission" date="2016-04" db="EMBL/GenBank/DDBJ databases">
        <title>Complete Genome and Plasmid Sequences for Rhodococcus fascians D188 and Draft Sequences for Rhodococcus spp. Isolates PBTS 1 and PBTS 2.</title>
        <authorList>
            <person name="Stamer R."/>
            <person name="Vereecke D."/>
            <person name="Zhang Y."/>
            <person name="Schilkey F."/>
            <person name="Devitt N."/>
            <person name="Randall J."/>
        </authorList>
    </citation>
    <scope>NUCLEOTIDE SEQUENCE [LARGE SCALE GENOMIC DNA]</scope>
    <source>
        <strain evidence="10">PBTS2</strain>
        <plasmid evidence="10">unnamed1</plasmid>
    </source>
</reference>
<evidence type="ECO:0000256" key="2">
    <source>
        <dbReference type="ARBA" id="ARBA00022723"/>
    </source>
</evidence>
<keyword evidence="7" id="KW-0812">Transmembrane</keyword>
<keyword evidence="1 6" id="KW-0645">Protease</keyword>
<evidence type="ECO:0000259" key="8">
    <source>
        <dbReference type="Pfam" id="PF01435"/>
    </source>
</evidence>
<dbReference type="OrthoDB" id="9785340at2"/>
<keyword evidence="2" id="KW-0479">Metal-binding</keyword>
<name>A0A143QTP8_RHOFA</name>
<keyword evidence="10" id="KW-1185">Reference proteome</keyword>
<keyword evidence="7" id="KW-0472">Membrane</keyword>
<keyword evidence="7" id="KW-1133">Transmembrane helix</keyword>
<reference evidence="9 10" key="1">
    <citation type="journal article" date="2016" name="Genome Announc.">
        <title>Complete Genome and Plasmid Sequences for Rhodococcus fascians D188 and Draft Sequences for Rhodococcus Isolates PBTS 1 and PBTS 2.</title>
        <authorList>
            <person name="Stamler R.A."/>
            <person name="Vereecke D."/>
            <person name="Zhang Y."/>
            <person name="Schilkey F."/>
            <person name="Devitt N."/>
            <person name="Randall J.J."/>
        </authorList>
    </citation>
    <scope>NUCLEOTIDE SEQUENCE [LARGE SCALE GENOMIC DNA]</scope>
    <source>
        <strain evidence="9 10">PBTS2</strain>
        <plasmid evidence="9">unnamed1</plasmid>
    </source>
</reference>
<keyword evidence="3 6" id="KW-0378">Hydrolase</keyword>
<comment type="similarity">
    <text evidence="6">Belongs to the peptidase M48 family.</text>
</comment>
<dbReference type="Proteomes" id="UP000076038">
    <property type="component" value="Plasmid unnamed1"/>
</dbReference>
<dbReference type="AlphaFoldDB" id="A0A143QTP8"/>
<dbReference type="KEGG" id="rhs:A3Q41_04943"/>